<dbReference type="GO" id="GO:0047326">
    <property type="term" value="F:inositol-1,3,4,6-tetrakisphosphate 5-kinase activity"/>
    <property type="evidence" value="ECO:0007669"/>
    <property type="project" value="RHEA"/>
</dbReference>
<dbReference type="GO" id="GO:0032958">
    <property type="term" value="P:inositol phosphate biosynthetic process"/>
    <property type="evidence" value="ECO:0007669"/>
    <property type="project" value="InterPro"/>
</dbReference>
<evidence type="ECO:0000256" key="8">
    <source>
        <dbReference type="RuleBase" id="RU363090"/>
    </source>
</evidence>
<evidence type="ECO:0000256" key="3">
    <source>
        <dbReference type="ARBA" id="ARBA00022741"/>
    </source>
</evidence>
<dbReference type="EMBL" id="KF297702">
    <property type="protein sequence ID" value="AGW99177.1"/>
    <property type="molecule type" value="mRNA"/>
</dbReference>
<organism evidence="9">
    <name type="scientific">Glycine max</name>
    <name type="common">Soybean</name>
    <name type="synonym">Glycine hispida</name>
    <dbReference type="NCBI Taxonomy" id="3847"/>
    <lineage>
        <taxon>Eukaryota</taxon>
        <taxon>Viridiplantae</taxon>
        <taxon>Streptophyta</taxon>
        <taxon>Embryophyta</taxon>
        <taxon>Tracheophyta</taxon>
        <taxon>Spermatophyta</taxon>
        <taxon>Magnoliopsida</taxon>
        <taxon>eudicotyledons</taxon>
        <taxon>Gunneridae</taxon>
        <taxon>Pentapetalae</taxon>
        <taxon>rosids</taxon>
        <taxon>fabids</taxon>
        <taxon>Fabales</taxon>
        <taxon>Fabaceae</taxon>
        <taxon>Papilionoideae</taxon>
        <taxon>50 kb inversion clade</taxon>
        <taxon>NPAAA clade</taxon>
        <taxon>indigoferoid/millettioid clade</taxon>
        <taxon>Phaseoleae</taxon>
        <taxon>Glycine</taxon>
        <taxon>Glycine subgen. Soja</taxon>
    </lineage>
</organism>
<comment type="catalytic activity">
    <reaction evidence="7 8">
        <text>1D-myo-inositol 1,3,4,6-tetrakisphosphate + ATP = 1D-myo-inositol 1,3,4,5,6-pentakisphosphate + ADP + H(+)</text>
        <dbReference type="Rhea" id="RHEA:12717"/>
        <dbReference type="ChEBI" id="CHEBI:15378"/>
        <dbReference type="ChEBI" id="CHEBI:30616"/>
        <dbReference type="ChEBI" id="CHEBI:57660"/>
        <dbReference type="ChEBI" id="CHEBI:57733"/>
        <dbReference type="ChEBI" id="CHEBI:456216"/>
        <dbReference type="EC" id="2.7.1.140"/>
    </reaction>
</comment>
<proteinExistence type="evidence at transcript level"/>
<evidence type="ECO:0000313" key="9">
    <source>
        <dbReference type="EMBL" id="AGW99177.1"/>
    </source>
</evidence>
<evidence type="ECO:0000256" key="6">
    <source>
        <dbReference type="ARBA" id="ARBA00036164"/>
    </source>
</evidence>
<evidence type="ECO:0000256" key="2">
    <source>
        <dbReference type="ARBA" id="ARBA00022679"/>
    </source>
</evidence>
<dbReference type="InterPro" id="IPR038286">
    <property type="entry name" value="IPK_sf"/>
</dbReference>
<comment type="similarity">
    <text evidence="1 8">Belongs to the inositol phosphokinase (IPK) family.</text>
</comment>
<dbReference type="EC" id="2.7.1.140" evidence="8"/>
<dbReference type="InterPro" id="IPR005522">
    <property type="entry name" value="IPK"/>
</dbReference>
<name>U3RBP5_SOYBN</name>
<keyword evidence="5 8" id="KW-0067">ATP-binding</keyword>
<dbReference type="PANTHER" id="PTHR12400">
    <property type="entry name" value="INOSITOL POLYPHOSPHATE KINASE"/>
    <property type="match status" value="1"/>
</dbReference>
<keyword evidence="4 8" id="KW-0418">Kinase</keyword>
<accession>U3RBP5</accession>
<dbReference type="SUPFAM" id="SSF56104">
    <property type="entry name" value="SAICAR synthase-like"/>
    <property type="match status" value="1"/>
</dbReference>
<comment type="function">
    <text evidence="8">Inositol phosphate kinase with a broad substrate specificity.</text>
</comment>
<dbReference type="ExpressionAtlas" id="U3RBP5">
    <property type="expression patterns" value="baseline and differential"/>
</dbReference>
<evidence type="ECO:0000256" key="1">
    <source>
        <dbReference type="ARBA" id="ARBA00007374"/>
    </source>
</evidence>
<sequence length="279" mass="30979">MLNIPEHQVAGHKAKDGILGPLVDDFGKFYKPLQTNKDDDTRGSTELSFYTSLAAAAHDYSIRSFFPAFHGTRLLDASDGSGPHPHLVLEDLLCGYSKPSVMDVKIGSRTWHLGDSEDYICKCLKKDRESSSLPLGFKIPGVKDSISSWEPTRKSLQCLSAHGVALVLNKFVSSNNINHDDHHPDCAFATEVYGAVLERLQKLKDWFEVQTVYHFYSCSVLVVYEKDLGERKATNPLVKLVDFAHVVDGNGVIDHNFLGGLCSFIKFLKDILAVACLHK</sequence>
<keyword evidence="3 8" id="KW-0547">Nucleotide-binding</keyword>
<evidence type="ECO:0000256" key="4">
    <source>
        <dbReference type="ARBA" id="ARBA00022777"/>
    </source>
</evidence>
<dbReference type="Gene3D" id="3.30.470.160">
    <property type="entry name" value="Inositol polyphosphate kinase"/>
    <property type="match status" value="1"/>
</dbReference>
<reference evidence="9" key="1">
    <citation type="submission" date="2013-06" db="EMBL/GenBank/DDBJ databases">
        <title>Glycine max cultivar Pusa-16 inositol polyphosphate 6-/3-/5-kinase (IPK2) mRNA.</title>
        <authorList>
            <person name="Punjabi M."/>
            <person name="Basak N."/>
            <person name="Pandey V."/>
            <person name="Sachdev A."/>
        </authorList>
    </citation>
    <scope>NUCLEOTIDE SEQUENCE</scope>
</reference>
<dbReference type="Pfam" id="PF03770">
    <property type="entry name" value="IPK"/>
    <property type="match status" value="1"/>
</dbReference>
<evidence type="ECO:0000256" key="7">
    <source>
        <dbReference type="ARBA" id="ARBA00036525"/>
    </source>
</evidence>
<evidence type="ECO:0000256" key="5">
    <source>
        <dbReference type="ARBA" id="ARBA00022840"/>
    </source>
</evidence>
<dbReference type="EC" id="2.7.1.151" evidence="8"/>
<dbReference type="PANTHER" id="PTHR12400:SF51">
    <property type="entry name" value="INOSITOL POLYPHOSPHATE MULTIKINASE"/>
    <property type="match status" value="1"/>
</dbReference>
<dbReference type="AlphaFoldDB" id="U3RBP5"/>
<dbReference type="GO" id="GO:0005524">
    <property type="term" value="F:ATP binding"/>
    <property type="evidence" value="ECO:0007669"/>
    <property type="project" value="UniProtKB-KW"/>
</dbReference>
<comment type="catalytic activity">
    <reaction evidence="6 8">
        <text>1D-myo-inositol 1,4,5-trisphosphate + 2 ATP = 1D-myo-inositol 1,3,4,5,6-pentakisphosphate + 2 ADP + 2 H(+)</text>
        <dbReference type="Rhea" id="RHEA:32359"/>
        <dbReference type="ChEBI" id="CHEBI:15378"/>
        <dbReference type="ChEBI" id="CHEBI:30616"/>
        <dbReference type="ChEBI" id="CHEBI:57733"/>
        <dbReference type="ChEBI" id="CHEBI:203600"/>
        <dbReference type="ChEBI" id="CHEBI:456216"/>
        <dbReference type="EC" id="2.7.1.151"/>
    </reaction>
</comment>
<protein>
    <recommendedName>
        <fullName evidence="8">Inositol polyphosphate multikinase</fullName>
        <ecNumber evidence="8">2.7.1.140</ecNumber>
        <ecNumber evidence="8">2.7.1.151</ecNumber>
    </recommendedName>
</protein>
<keyword evidence="2 8" id="KW-0808">Transferase</keyword>